<protein>
    <recommendedName>
        <fullName evidence="5">XdhC family protein</fullName>
    </recommendedName>
</protein>
<proteinExistence type="predicted"/>
<dbReference type="PANTHER" id="PTHR30388">
    <property type="entry name" value="ALDEHYDE OXIDOREDUCTASE MOLYBDENUM COFACTOR ASSEMBLY PROTEIN"/>
    <property type="match status" value="1"/>
</dbReference>
<dbReference type="InterPro" id="IPR003777">
    <property type="entry name" value="XdhC_CoxI"/>
</dbReference>
<dbReference type="Gene3D" id="3.40.50.720">
    <property type="entry name" value="NAD(P)-binding Rossmann-like Domain"/>
    <property type="match status" value="1"/>
</dbReference>
<gene>
    <name evidence="3" type="ORF">GCM10007916_29900</name>
</gene>
<dbReference type="InterPro" id="IPR027051">
    <property type="entry name" value="XdhC_Rossmann_dom"/>
</dbReference>
<organism evidence="3 4">
    <name type="scientific">Psychromonas marina</name>
    <dbReference type="NCBI Taxonomy" id="88364"/>
    <lineage>
        <taxon>Bacteria</taxon>
        <taxon>Pseudomonadati</taxon>
        <taxon>Pseudomonadota</taxon>
        <taxon>Gammaproteobacteria</taxon>
        <taxon>Alteromonadales</taxon>
        <taxon>Psychromonadaceae</taxon>
        <taxon>Psychromonas</taxon>
    </lineage>
</organism>
<dbReference type="Pfam" id="PF02625">
    <property type="entry name" value="XdhC_CoxI"/>
    <property type="match status" value="1"/>
</dbReference>
<reference evidence="4" key="1">
    <citation type="journal article" date="2019" name="Int. J. Syst. Evol. Microbiol.">
        <title>The Global Catalogue of Microorganisms (GCM) 10K type strain sequencing project: providing services to taxonomists for standard genome sequencing and annotation.</title>
        <authorList>
            <consortium name="The Broad Institute Genomics Platform"/>
            <consortium name="The Broad Institute Genome Sequencing Center for Infectious Disease"/>
            <person name="Wu L."/>
            <person name="Ma J."/>
        </authorList>
    </citation>
    <scope>NUCLEOTIDE SEQUENCE [LARGE SCALE GENOMIC DNA]</scope>
    <source>
        <strain evidence="4">NBRC 103166</strain>
    </source>
</reference>
<keyword evidence="4" id="KW-1185">Reference proteome</keyword>
<dbReference type="InterPro" id="IPR052698">
    <property type="entry name" value="MoCofactor_Util/Proc"/>
</dbReference>
<feature type="domain" description="XdhC Rossmann" evidence="2">
    <location>
        <begin position="171"/>
        <end position="316"/>
    </location>
</feature>
<comment type="caution">
    <text evidence="3">The sequence shown here is derived from an EMBL/GenBank/DDBJ whole genome shotgun (WGS) entry which is preliminary data.</text>
</comment>
<dbReference type="EMBL" id="BSPQ01000016">
    <property type="protein sequence ID" value="GLS91920.1"/>
    <property type="molecule type" value="Genomic_DNA"/>
</dbReference>
<evidence type="ECO:0000313" key="3">
    <source>
        <dbReference type="EMBL" id="GLS91920.1"/>
    </source>
</evidence>
<evidence type="ECO:0000259" key="2">
    <source>
        <dbReference type="Pfam" id="PF13478"/>
    </source>
</evidence>
<dbReference type="Proteomes" id="UP001157353">
    <property type="component" value="Unassembled WGS sequence"/>
</dbReference>
<dbReference type="RefSeq" id="WP_284205013.1">
    <property type="nucleotide sequence ID" value="NZ_BSPQ01000016.1"/>
</dbReference>
<feature type="domain" description="XdhC- CoxI" evidence="1">
    <location>
        <begin position="15"/>
        <end position="66"/>
    </location>
</feature>
<accession>A0ABQ6E412</accession>
<sequence length="350" mass="38672">MQTTDIDVLEGISNWINSDQDFWLCSIISTYGSSPRPIGSIFAWNGKHKLGSISGGCLEEAFIAKLNRLEFNRYPCQFTYGQDLVSQNETSELPCGGSIQLLIEHITPTADHKLHIQSWLALLTMRLPFYRTVSLVDGTLSLDESTNINSSTDVSITEHEIQFCYLQVWRLLILGISHVSECTARLAKMLGFSIQVCDMREELASSWHFDKSQGGVDITWQCPDVFVEQWVDKQTAIVALAHDPRIDDIGLMSALESNAFYIGAMGSVKTTQKRVERLQRVGEISVPSLQRLNAPIGVDIGSKTPMEIAVSILAEVVATKNNIKLTATDVANLPTLVDSNVVNKVIILAG</sequence>
<name>A0ABQ6E412_9GAMM</name>
<evidence type="ECO:0000313" key="4">
    <source>
        <dbReference type="Proteomes" id="UP001157353"/>
    </source>
</evidence>
<dbReference type="Pfam" id="PF13478">
    <property type="entry name" value="XdhC_C"/>
    <property type="match status" value="1"/>
</dbReference>
<evidence type="ECO:0000259" key="1">
    <source>
        <dbReference type="Pfam" id="PF02625"/>
    </source>
</evidence>
<evidence type="ECO:0008006" key="5">
    <source>
        <dbReference type="Google" id="ProtNLM"/>
    </source>
</evidence>
<dbReference type="PANTHER" id="PTHR30388:SF4">
    <property type="entry name" value="MOLYBDENUM COFACTOR INSERTION CHAPERONE PAOD"/>
    <property type="match status" value="1"/>
</dbReference>